<evidence type="ECO:0000256" key="1">
    <source>
        <dbReference type="SAM" id="Phobius"/>
    </source>
</evidence>
<feature type="transmembrane region" description="Helical" evidence="1">
    <location>
        <begin position="114"/>
        <end position="136"/>
    </location>
</feature>
<evidence type="ECO:0000313" key="3">
    <source>
        <dbReference type="EMBL" id="SCL61111.1"/>
    </source>
</evidence>
<dbReference type="Pfam" id="PF07331">
    <property type="entry name" value="TctB"/>
    <property type="match status" value="1"/>
</dbReference>
<feature type="transmembrane region" description="Helical" evidence="1">
    <location>
        <begin position="59"/>
        <end position="77"/>
    </location>
</feature>
<dbReference type="RefSeq" id="WP_091442254.1">
    <property type="nucleotide sequence ID" value="NZ_BMMJ01000008.1"/>
</dbReference>
<organism evidence="3 4">
    <name type="scientific">Micromonospora yangpuensis</name>
    <dbReference type="NCBI Taxonomy" id="683228"/>
    <lineage>
        <taxon>Bacteria</taxon>
        <taxon>Bacillati</taxon>
        <taxon>Actinomycetota</taxon>
        <taxon>Actinomycetes</taxon>
        <taxon>Micromonosporales</taxon>
        <taxon>Micromonosporaceae</taxon>
        <taxon>Micromonospora</taxon>
    </lineage>
</organism>
<evidence type="ECO:0000313" key="4">
    <source>
        <dbReference type="Proteomes" id="UP000198937"/>
    </source>
</evidence>
<feature type="domain" description="DUF1468" evidence="2">
    <location>
        <begin position="23"/>
        <end position="166"/>
    </location>
</feature>
<keyword evidence="1" id="KW-0812">Transmembrane</keyword>
<protein>
    <submittedName>
        <fullName evidence="3">Tripartite tricarboxylate transporter TctB family protein</fullName>
    </submittedName>
</protein>
<name>A0A1C6V435_9ACTN</name>
<dbReference type="Proteomes" id="UP000198937">
    <property type="component" value="Unassembled WGS sequence"/>
</dbReference>
<dbReference type="STRING" id="683228.GA0070617_4571"/>
<dbReference type="InterPro" id="IPR009936">
    <property type="entry name" value="DUF1468"/>
</dbReference>
<dbReference type="OrthoDB" id="7950028at2"/>
<dbReference type="AlphaFoldDB" id="A0A1C6V435"/>
<keyword evidence="4" id="KW-1185">Reference proteome</keyword>
<proteinExistence type="predicted"/>
<keyword evidence="1" id="KW-1133">Transmembrane helix</keyword>
<evidence type="ECO:0000259" key="2">
    <source>
        <dbReference type="Pfam" id="PF07331"/>
    </source>
</evidence>
<accession>A0A1C6V435</accession>
<feature type="transmembrane region" description="Helical" evidence="1">
    <location>
        <begin position="143"/>
        <end position="162"/>
    </location>
</feature>
<gene>
    <name evidence="3" type="ORF">GA0070617_4571</name>
</gene>
<dbReference type="EMBL" id="FMIA01000002">
    <property type="protein sequence ID" value="SCL61111.1"/>
    <property type="molecule type" value="Genomic_DNA"/>
</dbReference>
<keyword evidence="1" id="KW-0472">Membrane</keyword>
<feature type="transmembrane region" description="Helical" evidence="1">
    <location>
        <begin position="22"/>
        <end position="39"/>
    </location>
</feature>
<sequence>MATHHPPIQGDPGAAAARWREAALGAVFLVLGVVFLGLARSIELPTRALAVSPRIWPEALAFGIIGLSVLQIVSAFVRTPTRADDDDEDDGPATRSGVVRVAGFLAATVAFGLLWYYVHFLISGLVFVAALIGIAGGRGIKDLLLFPAGVTVVIYVLFGLLLRVPL</sequence>
<reference evidence="3 4" key="1">
    <citation type="submission" date="2016-06" db="EMBL/GenBank/DDBJ databases">
        <authorList>
            <person name="Kjaerup R.B."/>
            <person name="Dalgaard T.S."/>
            <person name="Juul-Madsen H.R."/>
        </authorList>
    </citation>
    <scope>NUCLEOTIDE SEQUENCE [LARGE SCALE GENOMIC DNA]</scope>
    <source>
        <strain evidence="3 4">DSM 45577</strain>
    </source>
</reference>